<name>W4P3B4_9BACE</name>
<accession>W4P3B4</accession>
<sequence>MISIAQKRDSDFPKEELCFSPNSLRFLKRRTSFLPKEPPFSKKRDSVSSKESLRFNQIKALICNYVLPCPTHVRQE</sequence>
<gene>
    <name evidence="1" type="ORF">JCM6292_200</name>
</gene>
<dbReference type="Proteomes" id="UP000018861">
    <property type="component" value="Unassembled WGS sequence"/>
</dbReference>
<comment type="caution">
    <text evidence="1">The sequence shown here is derived from an EMBL/GenBank/DDBJ whole genome shotgun (WGS) entry which is preliminary data.</text>
</comment>
<evidence type="ECO:0000313" key="2">
    <source>
        <dbReference type="Proteomes" id="UP000018861"/>
    </source>
</evidence>
<dbReference type="EMBL" id="BAIQ01000001">
    <property type="protein sequence ID" value="GAE14112.1"/>
    <property type="molecule type" value="Genomic_DNA"/>
</dbReference>
<evidence type="ECO:0000313" key="1">
    <source>
        <dbReference type="EMBL" id="GAE14112.1"/>
    </source>
</evidence>
<dbReference type="AlphaFoldDB" id="W4P3B4"/>
<organism evidence="1 2">
    <name type="scientific">Bacteroides pyogenes JCM 6292</name>
    <dbReference type="NCBI Taxonomy" id="1235809"/>
    <lineage>
        <taxon>Bacteria</taxon>
        <taxon>Pseudomonadati</taxon>
        <taxon>Bacteroidota</taxon>
        <taxon>Bacteroidia</taxon>
        <taxon>Bacteroidales</taxon>
        <taxon>Bacteroidaceae</taxon>
        <taxon>Bacteroides</taxon>
    </lineage>
</organism>
<proteinExistence type="predicted"/>
<reference evidence="1 2" key="1">
    <citation type="journal article" date="2014" name="Genome Announc.">
        <title>Draft Genome Sequences of Three Strains of Bacteroides pyogenes Isolated from a Cat and Swine.</title>
        <authorList>
            <person name="Sakamoto M."/>
            <person name="Oshima K."/>
            <person name="Suda W."/>
            <person name="Kitamura K."/>
            <person name="Iida T."/>
            <person name="Hattori M."/>
            <person name="Ohkuma M."/>
        </authorList>
    </citation>
    <scope>NUCLEOTIDE SEQUENCE [LARGE SCALE GENOMIC DNA]</scope>
    <source>
        <strain evidence="1 2">JCM 6292</strain>
    </source>
</reference>
<protein>
    <submittedName>
        <fullName evidence="1">Uncharacterized protein</fullName>
    </submittedName>
</protein>